<name>A0A6V8NW31_9ACTN</name>
<feature type="non-terminal residue" evidence="2">
    <location>
        <position position="22"/>
    </location>
</feature>
<dbReference type="AlphaFoldDB" id="A0A6V8NW31"/>
<gene>
    <name evidence="2" type="ORF">HKBW3S09_01925</name>
</gene>
<evidence type="ECO:0000313" key="2">
    <source>
        <dbReference type="EMBL" id="GFP24458.1"/>
    </source>
</evidence>
<evidence type="ECO:0000256" key="1">
    <source>
        <dbReference type="SAM" id="MobiDB-lite"/>
    </source>
</evidence>
<organism evidence="2 3">
    <name type="scientific">Candidatus Hakubella thermalkaliphila</name>
    <dbReference type="NCBI Taxonomy" id="2754717"/>
    <lineage>
        <taxon>Bacteria</taxon>
        <taxon>Bacillati</taxon>
        <taxon>Actinomycetota</taxon>
        <taxon>Actinomycetota incertae sedis</taxon>
        <taxon>Candidatus Hakubellales</taxon>
        <taxon>Candidatus Hakubellaceae</taxon>
        <taxon>Candidatus Hakubella</taxon>
    </lineage>
</organism>
<comment type="caution">
    <text evidence="2">The sequence shown here is derived from an EMBL/GenBank/DDBJ whole genome shotgun (WGS) entry which is preliminary data.</text>
</comment>
<dbReference type="EMBL" id="BLRW01000580">
    <property type="protein sequence ID" value="GFP24458.1"/>
    <property type="molecule type" value="Genomic_DNA"/>
</dbReference>
<dbReference type="Proteomes" id="UP000585609">
    <property type="component" value="Unassembled WGS sequence"/>
</dbReference>
<sequence length="22" mass="2428">MAQQKFPPENPGCPQGSRDPRS</sequence>
<protein>
    <submittedName>
        <fullName evidence="2">Uncharacterized protein</fullName>
    </submittedName>
</protein>
<proteinExistence type="predicted"/>
<evidence type="ECO:0000313" key="3">
    <source>
        <dbReference type="Proteomes" id="UP000585609"/>
    </source>
</evidence>
<reference evidence="2 3" key="1">
    <citation type="journal article" date="2020" name="Front. Microbiol.">
        <title>Single-cell genomics of novel Actinobacteria with the Wood-Ljungdahl pathway discovered in a serpentinizing system.</title>
        <authorList>
            <person name="Merino N."/>
            <person name="Kawai M."/>
            <person name="Boyd E.S."/>
            <person name="Colman D.R."/>
            <person name="McGlynn S.E."/>
            <person name="Nealson K.H."/>
            <person name="Kurokawa K."/>
            <person name="Hongoh Y."/>
        </authorList>
    </citation>
    <scope>NUCLEOTIDE SEQUENCE [LARGE SCALE GENOMIC DNA]</scope>
    <source>
        <strain evidence="2 3">S09_30</strain>
    </source>
</reference>
<feature type="region of interest" description="Disordered" evidence="1">
    <location>
        <begin position="1"/>
        <end position="22"/>
    </location>
</feature>
<accession>A0A6V8NW31</accession>